<accession>A0A0R1R3B1</accession>
<gene>
    <name evidence="4" type="ORF">FD37_GL000866</name>
</gene>
<dbReference type="PROSITE" id="PS50977">
    <property type="entry name" value="HTH_TETR_2"/>
    <property type="match status" value="1"/>
</dbReference>
<dbReference type="EMBL" id="AZFC01000012">
    <property type="protein sequence ID" value="KRL49268.1"/>
    <property type="molecule type" value="Genomic_DNA"/>
</dbReference>
<feature type="DNA-binding region" description="H-T-H motif" evidence="2">
    <location>
        <begin position="35"/>
        <end position="54"/>
    </location>
</feature>
<comment type="caution">
    <text evidence="4">The sequence shown here is derived from an EMBL/GenBank/DDBJ whole genome shotgun (WGS) entry which is preliminary data.</text>
</comment>
<evidence type="ECO:0000259" key="3">
    <source>
        <dbReference type="PROSITE" id="PS50977"/>
    </source>
</evidence>
<evidence type="ECO:0000313" key="5">
    <source>
        <dbReference type="Proteomes" id="UP000051835"/>
    </source>
</evidence>
<keyword evidence="1 2" id="KW-0238">DNA-binding</keyword>
<proteinExistence type="predicted"/>
<dbReference type="AlphaFoldDB" id="A0A0R1R3B1"/>
<protein>
    <submittedName>
        <fullName evidence="4">Transcription regulator</fullName>
    </submittedName>
</protein>
<dbReference type="InterPro" id="IPR009057">
    <property type="entry name" value="Homeodomain-like_sf"/>
</dbReference>
<feature type="domain" description="HTH tetR-type" evidence="3">
    <location>
        <begin position="12"/>
        <end position="72"/>
    </location>
</feature>
<dbReference type="RefSeq" id="WP_056963424.1">
    <property type="nucleotide sequence ID" value="NZ_AZFC01000012.1"/>
</dbReference>
<dbReference type="PATRIC" id="fig|1423805.4.peg.889"/>
<reference evidence="4 5" key="1">
    <citation type="journal article" date="2015" name="Genome Announc.">
        <title>Expanding the biotechnology potential of lactobacilli through comparative genomics of 213 strains and associated genera.</title>
        <authorList>
            <person name="Sun Z."/>
            <person name="Harris H.M."/>
            <person name="McCann A."/>
            <person name="Guo C."/>
            <person name="Argimon S."/>
            <person name="Zhang W."/>
            <person name="Yang X."/>
            <person name="Jeffery I.B."/>
            <person name="Cooney J.C."/>
            <person name="Kagawa T.F."/>
            <person name="Liu W."/>
            <person name="Song Y."/>
            <person name="Salvetti E."/>
            <person name="Wrobel A."/>
            <person name="Rasinkangas P."/>
            <person name="Parkhill J."/>
            <person name="Rea M.C."/>
            <person name="O'Sullivan O."/>
            <person name="Ritari J."/>
            <person name="Douillard F.P."/>
            <person name="Paul Ross R."/>
            <person name="Yang R."/>
            <person name="Briner A.E."/>
            <person name="Felis G.E."/>
            <person name="de Vos W.M."/>
            <person name="Barrangou R."/>
            <person name="Klaenhammer T.R."/>
            <person name="Caufield P.W."/>
            <person name="Cui Y."/>
            <person name="Zhang H."/>
            <person name="O'Toole P.W."/>
        </authorList>
    </citation>
    <scope>NUCLEOTIDE SEQUENCE [LARGE SCALE GENOMIC DNA]</scope>
    <source>
        <strain evidence="4 5">DSM 15429</strain>
    </source>
</reference>
<evidence type="ECO:0000313" key="4">
    <source>
        <dbReference type="EMBL" id="KRL49268.1"/>
    </source>
</evidence>
<dbReference type="SUPFAM" id="SSF46689">
    <property type="entry name" value="Homeodomain-like"/>
    <property type="match status" value="1"/>
</dbReference>
<dbReference type="Gene3D" id="1.10.357.10">
    <property type="entry name" value="Tetracycline Repressor, domain 2"/>
    <property type="match status" value="1"/>
</dbReference>
<dbReference type="PANTHER" id="PTHR43479:SF11">
    <property type="entry name" value="ACREF_ENVCD OPERON REPRESSOR-RELATED"/>
    <property type="match status" value="1"/>
</dbReference>
<dbReference type="InterPro" id="IPR001647">
    <property type="entry name" value="HTH_TetR"/>
</dbReference>
<dbReference type="InterPro" id="IPR050624">
    <property type="entry name" value="HTH-type_Tx_Regulator"/>
</dbReference>
<name>A0A0R1R3B1_9LACO</name>
<dbReference type="Proteomes" id="UP000051835">
    <property type="component" value="Unassembled WGS sequence"/>
</dbReference>
<dbReference type="Pfam" id="PF00440">
    <property type="entry name" value="TetR_N"/>
    <property type="match status" value="1"/>
</dbReference>
<evidence type="ECO:0000256" key="1">
    <source>
        <dbReference type="ARBA" id="ARBA00023125"/>
    </source>
</evidence>
<sequence>MQVNDYQDLRVQRTITSIYDAFKQLICEKDYSKITVTELARLARINKKTFYRYYPTLDDLLRELQAQYSKAYLDKIADLRYPRDLAKSVAAFFTYSASQGEAYDRITTCTVGSYVGIRQQMINDVMTKTWGQSPEFNQLADWQKQILLNFVEQTGLKVYTTWVANGRVEPLADVIRAATALMQGGVTQYLNLTK</sequence>
<dbReference type="PANTHER" id="PTHR43479">
    <property type="entry name" value="ACREF/ENVCD OPERON REPRESSOR-RELATED"/>
    <property type="match status" value="1"/>
</dbReference>
<evidence type="ECO:0000256" key="2">
    <source>
        <dbReference type="PROSITE-ProRule" id="PRU00335"/>
    </source>
</evidence>
<organism evidence="4 5">
    <name type="scientific">Levilactobacillus spicheri DSM 15429</name>
    <dbReference type="NCBI Taxonomy" id="1423805"/>
    <lineage>
        <taxon>Bacteria</taxon>
        <taxon>Bacillati</taxon>
        <taxon>Bacillota</taxon>
        <taxon>Bacilli</taxon>
        <taxon>Lactobacillales</taxon>
        <taxon>Lactobacillaceae</taxon>
        <taxon>Levilactobacillus</taxon>
    </lineage>
</organism>
<dbReference type="GO" id="GO:0003677">
    <property type="term" value="F:DNA binding"/>
    <property type="evidence" value="ECO:0007669"/>
    <property type="project" value="UniProtKB-UniRule"/>
</dbReference>